<dbReference type="RefSeq" id="WP_025220250.1">
    <property type="nucleotide sequence ID" value="NZ_CP006837.1"/>
</dbReference>
<protein>
    <submittedName>
        <fullName evidence="1">Uncharacterized protein</fullName>
    </submittedName>
</protein>
<evidence type="ECO:0000313" key="2">
    <source>
        <dbReference type="Proteomes" id="UP000308539"/>
    </source>
</evidence>
<sequence>MGGIWIKRGQLIGSTSEIIGYKSGLGLTKEEFEEIIPEKFQQVWIGNNQELLRIRSEEFENLISVLLYRVGNIESPSNVPSTIRLFKKYKNNPRFLAIYNDLMESFILFLKRVLKGNLQTKTIDPTPFILEANKKY</sequence>
<evidence type="ECO:0000313" key="1">
    <source>
        <dbReference type="EMBL" id="TKI51132.1"/>
    </source>
</evidence>
<gene>
    <name evidence="1" type="ORF">FC752_22480</name>
</gene>
<name>A0ABY2T4N4_9BACI</name>
<reference evidence="1 2" key="1">
    <citation type="submission" date="2019-04" db="EMBL/GenBank/DDBJ databases">
        <title>Lysinibacillus genome sequencing.</title>
        <authorList>
            <person name="Dunlap C."/>
        </authorList>
    </citation>
    <scope>NUCLEOTIDE SEQUENCE [LARGE SCALE GENOMIC DNA]</scope>
    <source>
        <strain evidence="1 2">NBRC 109424</strain>
    </source>
</reference>
<comment type="caution">
    <text evidence="1">The sequence shown here is derived from an EMBL/GenBank/DDBJ whole genome shotgun (WGS) entry which is preliminary data.</text>
</comment>
<accession>A0ABY2T4N4</accession>
<proteinExistence type="predicted"/>
<keyword evidence="2" id="KW-1185">Reference proteome</keyword>
<dbReference type="Proteomes" id="UP000308539">
    <property type="component" value="Unassembled WGS sequence"/>
</dbReference>
<organism evidence="1 2">
    <name type="scientific">Lysinibacillus varians</name>
    <dbReference type="NCBI Taxonomy" id="1145276"/>
    <lineage>
        <taxon>Bacteria</taxon>
        <taxon>Bacillati</taxon>
        <taxon>Bacillota</taxon>
        <taxon>Bacilli</taxon>
        <taxon>Bacillales</taxon>
        <taxon>Bacillaceae</taxon>
        <taxon>Lysinibacillus</taxon>
    </lineage>
</organism>
<dbReference type="EMBL" id="SZPV01000073">
    <property type="protein sequence ID" value="TKI51132.1"/>
    <property type="molecule type" value="Genomic_DNA"/>
</dbReference>